<evidence type="ECO:0000259" key="8">
    <source>
        <dbReference type="PROSITE" id="PS50928"/>
    </source>
</evidence>
<evidence type="ECO:0000256" key="1">
    <source>
        <dbReference type="ARBA" id="ARBA00004651"/>
    </source>
</evidence>
<comment type="caution">
    <text evidence="9">The sequence shown here is derived from an EMBL/GenBank/DDBJ whole genome shotgun (WGS) entry which is preliminary data.</text>
</comment>
<dbReference type="SUPFAM" id="SSF161098">
    <property type="entry name" value="MetI-like"/>
    <property type="match status" value="1"/>
</dbReference>
<keyword evidence="2 7" id="KW-0813">Transport</keyword>
<keyword evidence="3" id="KW-1003">Cell membrane</keyword>
<organism evidence="9 10">
    <name type="scientific">Alcaligenes xylosoxydans xylosoxydans</name>
    <name type="common">Achromobacter xylosoxidans</name>
    <dbReference type="NCBI Taxonomy" id="85698"/>
    <lineage>
        <taxon>Bacteria</taxon>
        <taxon>Pseudomonadati</taxon>
        <taxon>Pseudomonadota</taxon>
        <taxon>Betaproteobacteria</taxon>
        <taxon>Burkholderiales</taxon>
        <taxon>Alcaligenaceae</taxon>
        <taxon>Achromobacter</taxon>
    </lineage>
</organism>
<accession>A0A424WIE8</accession>
<dbReference type="PANTHER" id="PTHR30043">
    <property type="entry name" value="PHOSPHONATES TRANSPORT SYSTEM PERMEASE PROTEIN"/>
    <property type="match status" value="1"/>
</dbReference>
<name>A0A424WIE8_ALCXX</name>
<evidence type="ECO:0000256" key="5">
    <source>
        <dbReference type="ARBA" id="ARBA00022989"/>
    </source>
</evidence>
<dbReference type="AlphaFoldDB" id="A0A424WIE8"/>
<comment type="subcellular location">
    <subcellularLocation>
        <location evidence="1 7">Cell membrane</location>
        <topology evidence="1 7">Multi-pass membrane protein</topology>
    </subcellularLocation>
</comment>
<dbReference type="InterPro" id="IPR005769">
    <property type="entry name" value="PhnE/PtxC"/>
</dbReference>
<feature type="domain" description="ABC transmembrane type-1" evidence="8">
    <location>
        <begin position="148"/>
        <end position="331"/>
    </location>
</feature>
<dbReference type="RefSeq" id="WP_118931733.1">
    <property type="nucleotide sequence ID" value="NZ_CP061008.1"/>
</dbReference>
<evidence type="ECO:0000313" key="9">
    <source>
        <dbReference type="EMBL" id="RPJ93074.1"/>
    </source>
</evidence>
<evidence type="ECO:0000256" key="2">
    <source>
        <dbReference type="ARBA" id="ARBA00022448"/>
    </source>
</evidence>
<dbReference type="PANTHER" id="PTHR30043:SF1">
    <property type="entry name" value="ABC TRANSPORT SYSTEM PERMEASE PROTEIN P69"/>
    <property type="match status" value="1"/>
</dbReference>
<reference evidence="9 10" key="1">
    <citation type="submission" date="2018-08" db="EMBL/GenBank/DDBJ databases">
        <title>Achromobacter xylosoxidans Genome sequencing and assembly.</title>
        <authorList>
            <person name="Wang R."/>
            <person name="Rensing C."/>
            <person name="Li Y."/>
        </authorList>
    </citation>
    <scope>NUCLEOTIDE SEQUENCE [LARGE SCALE GENOMIC DNA]</scope>
    <source>
        <strain evidence="9 10">GD003A</strain>
    </source>
</reference>
<dbReference type="PROSITE" id="PS50928">
    <property type="entry name" value="ABC_TM1"/>
    <property type="match status" value="1"/>
</dbReference>
<dbReference type="OrthoDB" id="8557224at2"/>
<protein>
    <submittedName>
        <fullName evidence="9">Phosphonate ABC transporter, permease protein PhnE</fullName>
    </submittedName>
</protein>
<evidence type="ECO:0000313" key="10">
    <source>
        <dbReference type="Proteomes" id="UP000285324"/>
    </source>
</evidence>
<dbReference type="InterPro" id="IPR000515">
    <property type="entry name" value="MetI-like"/>
</dbReference>
<dbReference type="Pfam" id="PF00528">
    <property type="entry name" value="BPD_transp_1"/>
    <property type="match status" value="1"/>
</dbReference>
<gene>
    <name evidence="9" type="primary">phnE</name>
    <name evidence="9" type="ORF">DY367_03955</name>
</gene>
<dbReference type="GO" id="GO:0005886">
    <property type="term" value="C:plasma membrane"/>
    <property type="evidence" value="ECO:0007669"/>
    <property type="project" value="UniProtKB-SubCell"/>
</dbReference>
<keyword evidence="4 7" id="KW-0812">Transmembrane</keyword>
<feature type="transmembrane region" description="Helical" evidence="7">
    <location>
        <begin position="307"/>
        <end position="327"/>
    </location>
</feature>
<evidence type="ECO:0000256" key="4">
    <source>
        <dbReference type="ARBA" id="ARBA00022692"/>
    </source>
</evidence>
<dbReference type="Proteomes" id="UP000285324">
    <property type="component" value="Unassembled WGS sequence"/>
</dbReference>
<dbReference type="EMBL" id="QVXO01000004">
    <property type="protein sequence ID" value="RPJ93074.1"/>
    <property type="molecule type" value="Genomic_DNA"/>
</dbReference>
<feature type="transmembrane region" description="Helical" evidence="7">
    <location>
        <begin position="200"/>
        <end position="223"/>
    </location>
</feature>
<keyword evidence="6 7" id="KW-0472">Membrane</keyword>
<comment type="similarity">
    <text evidence="7">Belongs to the binding-protein-dependent transport system permease family.</text>
</comment>
<keyword evidence="5 7" id="KW-1133">Transmembrane helix</keyword>
<dbReference type="NCBIfam" id="TIGR01097">
    <property type="entry name" value="PhnE"/>
    <property type="match status" value="1"/>
</dbReference>
<dbReference type="InterPro" id="IPR035906">
    <property type="entry name" value="MetI-like_sf"/>
</dbReference>
<sequence length="339" mass="37163">MNTQALKTPADNAAWRLDPPYGARALLIVIAALMLFLYTGQRVEMGRMAALTLDGALAAVGLKQQSQVTAGLGALADNLFPLQVSYRTETSRIEGFDPDKLPWLARVETLQVTENRLNPHTLKMEDEVSTQTYLVEPLGYLWRVAVKMVETFEIAIWATLLAVLGSVPLAYCSARNYAPNRLLYVAARAIVSMFRAMPELICALFLVLAYGFGPIAGVLALAIHSMGFLGKFYAEDIETADAKPQEALAAIGASKPRVLAYAVLPQVMPKFTGYTLYILDRNVRMATVVGLVGAGGIGQELKGRYDMYQYAHVGTILVVIFITVFLLDQVAARLRRRLS</sequence>
<feature type="transmembrane region" description="Helical" evidence="7">
    <location>
        <begin position="21"/>
        <end position="38"/>
    </location>
</feature>
<dbReference type="GO" id="GO:0015416">
    <property type="term" value="F:ABC-type phosphonate transporter activity"/>
    <property type="evidence" value="ECO:0007669"/>
    <property type="project" value="InterPro"/>
</dbReference>
<dbReference type="Gene3D" id="1.10.3720.10">
    <property type="entry name" value="MetI-like"/>
    <property type="match status" value="1"/>
</dbReference>
<evidence type="ECO:0000256" key="7">
    <source>
        <dbReference type="RuleBase" id="RU363032"/>
    </source>
</evidence>
<evidence type="ECO:0000256" key="3">
    <source>
        <dbReference type="ARBA" id="ARBA00022475"/>
    </source>
</evidence>
<evidence type="ECO:0000256" key="6">
    <source>
        <dbReference type="ARBA" id="ARBA00023136"/>
    </source>
</evidence>
<dbReference type="CDD" id="cd06261">
    <property type="entry name" value="TM_PBP2"/>
    <property type="match status" value="1"/>
</dbReference>
<proteinExistence type="inferred from homology"/>